<evidence type="ECO:0000256" key="1">
    <source>
        <dbReference type="SAM" id="Phobius"/>
    </source>
</evidence>
<keyword evidence="3" id="KW-1185">Reference proteome</keyword>
<sequence length="622" mass="71408">MGLREVLAVAGVLILNLLVLLTFPKDMPDPPKQAIVPLTGFPAWHGEKHDEFPEQERAHGILTMLVTFISSYFALKFTAKSLTDSSSHNSYFYFKDNAPIPTTLFNRLLALYNFSTFITSLAFFLFDAGKIFSMFGSLHNFFEVAIMLLLHRGGKVTSYLWYFGLLSVYFLLVQSLNIVFHWPYDAMWFKWQGLTQDFALLILFSRIYVYTKKNLKDDASTALPVTEDEQNNDDSPKLNLFPPVINHPREYLLMVMAVIIHVGGNILNTLSPTNATGARLPRFLGGSNYPIEDLDKIQPYTSDKVLSPRYDESSGGRKSDKVAVVIPMHLNEKKSKTRMKRLLEQLAWQTRVPNIVVVVDDCSPYHYKDSEILPDDYELDVKIEKLKARMGFAFARNRGIEIVSNYCSPSMILFTEDNCLPDVKWIECALEAYDTRKKQHGLENFLLCGQTRAIGNTLFDFYHNISGTLNGRFLPHHNNSLLYGTLVNFAAPFSVINRIRFDDSFNEGAFDDVEFFVRAREFEVKTWPVPDMFVNYNFGYSGGGSNDIKYFNSLSNVDGVLEEQEEEEEESVASWKSLVYFCRNYIMFVRLFRKYGVWYPLMLARHPEFAGFLELSQEISLI</sequence>
<evidence type="ECO:0000313" key="2">
    <source>
        <dbReference type="EMBL" id="CAG8443304.1"/>
    </source>
</evidence>
<feature type="transmembrane region" description="Helical" evidence="1">
    <location>
        <begin position="131"/>
        <end position="150"/>
    </location>
</feature>
<dbReference type="SUPFAM" id="SSF53448">
    <property type="entry name" value="Nucleotide-diphospho-sugar transferases"/>
    <property type="match status" value="1"/>
</dbReference>
<dbReference type="OrthoDB" id="2363755at2759"/>
<organism evidence="2 3">
    <name type="scientific">Ambispora gerdemannii</name>
    <dbReference type="NCBI Taxonomy" id="144530"/>
    <lineage>
        <taxon>Eukaryota</taxon>
        <taxon>Fungi</taxon>
        <taxon>Fungi incertae sedis</taxon>
        <taxon>Mucoromycota</taxon>
        <taxon>Glomeromycotina</taxon>
        <taxon>Glomeromycetes</taxon>
        <taxon>Archaeosporales</taxon>
        <taxon>Ambisporaceae</taxon>
        <taxon>Ambispora</taxon>
    </lineage>
</organism>
<feature type="transmembrane region" description="Helical" evidence="1">
    <location>
        <begin position="104"/>
        <end position="125"/>
    </location>
</feature>
<dbReference type="Proteomes" id="UP000789831">
    <property type="component" value="Unassembled WGS sequence"/>
</dbReference>
<dbReference type="AlphaFoldDB" id="A0A9N8YME2"/>
<evidence type="ECO:0000313" key="3">
    <source>
        <dbReference type="Proteomes" id="UP000789831"/>
    </source>
</evidence>
<proteinExistence type="predicted"/>
<keyword evidence="1" id="KW-0812">Transmembrane</keyword>
<dbReference type="CDD" id="cd00761">
    <property type="entry name" value="Glyco_tranf_GTA_type"/>
    <property type="match status" value="1"/>
</dbReference>
<name>A0A9N8YME2_9GLOM</name>
<comment type="caution">
    <text evidence="2">The sequence shown here is derived from an EMBL/GenBank/DDBJ whole genome shotgun (WGS) entry which is preliminary data.</text>
</comment>
<feature type="transmembrane region" description="Helical" evidence="1">
    <location>
        <begin position="6"/>
        <end position="23"/>
    </location>
</feature>
<reference evidence="2" key="1">
    <citation type="submission" date="2021-06" db="EMBL/GenBank/DDBJ databases">
        <authorList>
            <person name="Kallberg Y."/>
            <person name="Tangrot J."/>
            <person name="Rosling A."/>
        </authorList>
    </citation>
    <scope>NUCLEOTIDE SEQUENCE</scope>
    <source>
        <strain evidence="2">MT106</strain>
    </source>
</reference>
<keyword evidence="1" id="KW-1133">Transmembrane helix</keyword>
<gene>
    <name evidence="2" type="ORF">AGERDE_LOCUS1233</name>
</gene>
<dbReference type="InterPro" id="IPR029044">
    <property type="entry name" value="Nucleotide-diphossugar_trans"/>
</dbReference>
<accession>A0A9N8YME2</accession>
<protein>
    <submittedName>
        <fullName evidence="2">10312_t:CDS:1</fullName>
    </submittedName>
</protein>
<feature type="transmembrane region" description="Helical" evidence="1">
    <location>
        <begin position="159"/>
        <end position="182"/>
    </location>
</feature>
<dbReference type="Gene3D" id="3.90.550.10">
    <property type="entry name" value="Spore Coat Polysaccharide Biosynthesis Protein SpsA, Chain A"/>
    <property type="match status" value="1"/>
</dbReference>
<keyword evidence="1" id="KW-0472">Membrane</keyword>
<dbReference type="EMBL" id="CAJVPL010000080">
    <property type="protein sequence ID" value="CAG8443304.1"/>
    <property type="molecule type" value="Genomic_DNA"/>
</dbReference>